<evidence type="ECO:0000259" key="1">
    <source>
        <dbReference type="Pfam" id="PF04443"/>
    </source>
</evidence>
<evidence type="ECO:0000313" key="2">
    <source>
        <dbReference type="EMBL" id="TWI79365.1"/>
    </source>
</evidence>
<keyword evidence="3" id="KW-1185">Reference proteome</keyword>
<sequence length="326" mass="36894">MIPLFVNNLFQVNNTVFNGTALELFSFQYRNNAAYSGFVDALGRPAANVQTIESIPFLPISFFKTHTVKTTAFTEEQLFESSGTTQTIQSKHLVKSLKLYEESFFKGFELQYGPVKDYCVLGLLPSYLERKHSSLVYMVQRMMDESAHPLNGFFLTNVEELAKRLTELEAQQQKTLLIGVTFGLLDFAEQYQLPLKHTIVMETGGMKGRREELTREEVHLLLKQSFSLDTIHSEYGMTELLSQAYSKGDGIFYCPPWMKVLVREEDDPLQLKAKGKGALNIIDFANVYSCSFIATDDIGEVFDDGSFRVMGRIDNSDIRGCSLLAL</sequence>
<dbReference type="RefSeq" id="WP_242009586.1">
    <property type="nucleotide sequence ID" value="NZ_VLLE01000006.1"/>
</dbReference>
<dbReference type="SUPFAM" id="SSF56801">
    <property type="entry name" value="Acetyl-CoA synthetase-like"/>
    <property type="match status" value="1"/>
</dbReference>
<dbReference type="AlphaFoldDB" id="A0A562SDJ5"/>
<proteinExistence type="predicted"/>
<gene>
    <name evidence="2" type="ORF">IQ13_3769</name>
</gene>
<organism evidence="2 3">
    <name type="scientific">Lacibacter cauensis</name>
    <dbReference type="NCBI Taxonomy" id="510947"/>
    <lineage>
        <taxon>Bacteria</taxon>
        <taxon>Pseudomonadati</taxon>
        <taxon>Bacteroidota</taxon>
        <taxon>Chitinophagia</taxon>
        <taxon>Chitinophagales</taxon>
        <taxon>Chitinophagaceae</taxon>
        <taxon>Lacibacter</taxon>
    </lineage>
</organism>
<accession>A0A562SDJ5</accession>
<dbReference type="Pfam" id="PF04443">
    <property type="entry name" value="LuxE"/>
    <property type="match status" value="1"/>
</dbReference>
<dbReference type="EMBL" id="VLLE01000006">
    <property type="protein sequence ID" value="TWI79365.1"/>
    <property type="molecule type" value="Genomic_DNA"/>
</dbReference>
<comment type="caution">
    <text evidence="2">The sequence shown here is derived from an EMBL/GenBank/DDBJ whole genome shotgun (WGS) entry which is preliminary data.</text>
</comment>
<dbReference type="Proteomes" id="UP000316167">
    <property type="component" value="Unassembled WGS sequence"/>
</dbReference>
<protein>
    <submittedName>
        <fullName evidence="2">Acyl-protein synthetase LuxE</fullName>
    </submittedName>
</protein>
<name>A0A562SDJ5_9BACT</name>
<dbReference type="GO" id="GO:0047474">
    <property type="term" value="F:long-chain fatty acid--protein ligase activity"/>
    <property type="evidence" value="ECO:0007669"/>
    <property type="project" value="InterPro"/>
</dbReference>
<reference evidence="2 3" key="1">
    <citation type="journal article" date="2015" name="Stand. Genomic Sci.">
        <title>Genomic Encyclopedia of Bacterial and Archaeal Type Strains, Phase III: the genomes of soil and plant-associated and newly described type strains.</title>
        <authorList>
            <person name="Whitman W.B."/>
            <person name="Woyke T."/>
            <person name="Klenk H.P."/>
            <person name="Zhou Y."/>
            <person name="Lilburn T.G."/>
            <person name="Beck B.J."/>
            <person name="De Vos P."/>
            <person name="Vandamme P."/>
            <person name="Eisen J.A."/>
            <person name="Garrity G."/>
            <person name="Hugenholtz P."/>
            <person name="Kyrpides N.C."/>
        </authorList>
    </citation>
    <scope>NUCLEOTIDE SEQUENCE [LARGE SCALE GENOMIC DNA]</scope>
    <source>
        <strain evidence="2 3">CGMCC 1.7271</strain>
    </source>
</reference>
<evidence type="ECO:0000313" key="3">
    <source>
        <dbReference type="Proteomes" id="UP000316167"/>
    </source>
</evidence>
<dbReference type="GO" id="GO:0008218">
    <property type="term" value="P:bioluminescence"/>
    <property type="evidence" value="ECO:0007669"/>
    <property type="project" value="InterPro"/>
</dbReference>
<dbReference type="InterPro" id="IPR007534">
    <property type="entry name" value="LuxE"/>
</dbReference>
<feature type="domain" description="Acyl-protein synthetase LuxE" evidence="1">
    <location>
        <begin position="14"/>
        <end position="323"/>
    </location>
</feature>